<dbReference type="SMART" id="SM00342">
    <property type="entry name" value="HTH_ARAC"/>
    <property type="match status" value="1"/>
</dbReference>
<dbReference type="InterPro" id="IPR009057">
    <property type="entry name" value="Homeodomain-like_sf"/>
</dbReference>
<dbReference type="PANTHER" id="PTHR43280:SF31">
    <property type="entry name" value="TRANSCRIPTIONAL REGULATORY PROTEIN"/>
    <property type="match status" value="1"/>
</dbReference>
<keyword evidence="1" id="KW-0805">Transcription regulation</keyword>
<dbReference type="EMBL" id="BAABKM010000001">
    <property type="protein sequence ID" value="GAA4692489.1"/>
    <property type="molecule type" value="Genomic_DNA"/>
</dbReference>
<evidence type="ECO:0000259" key="4">
    <source>
        <dbReference type="PROSITE" id="PS01124"/>
    </source>
</evidence>
<keyword evidence="2" id="KW-0238">DNA-binding</keyword>
<dbReference type="PANTHER" id="PTHR43280">
    <property type="entry name" value="ARAC-FAMILY TRANSCRIPTIONAL REGULATOR"/>
    <property type="match status" value="1"/>
</dbReference>
<protein>
    <submittedName>
        <fullName evidence="5">Helix-turn-helix domain-containing protein</fullName>
    </submittedName>
</protein>
<organism evidence="5 6">
    <name type="scientific">Nocardioides conyzicola</name>
    <dbReference type="NCBI Taxonomy" id="1651781"/>
    <lineage>
        <taxon>Bacteria</taxon>
        <taxon>Bacillati</taxon>
        <taxon>Actinomycetota</taxon>
        <taxon>Actinomycetes</taxon>
        <taxon>Propionibacteriales</taxon>
        <taxon>Nocardioidaceae</taxon>
        <taxon>Nocardioides</taxon>
    </lineage>
</organism>
<dbReference type="Gene3D" id="1.10.10.60">
    <property type="entry name" value="Homeodomain-like"/>
    <property type="match status" value="1"/>
</dbReference>
<name>A0ABP8WNF2_9ACTN</name>
<keyword evidence="3" id="KW-0804">Transcription</keyword>
<evidence type="ECO:0000256" key="1">
    <source>
        <dbReference type="ARBA" id="ARBA00023015"/>
    </source>
</evidence>
<gene>
    <name evidence="5" type="ORF">GCM10023349_04380</name>
</gene>
<reference evidence="6" key="1">
    <citation type="journal article" date="2019" name="Int. J. Syst. Evol. Microbiol.">
        <title>The Global Catalogue of Microorganisms (GCM) 10K type strain sequencing project: providing services to taxonomists for standard genome sequencing and annotation.</title>
        <authorList>
            <consortium name="The Broad Institute Genomics Platform"/>
            <consortium name="The Broad Institute Genome Sequencing Center for Infectious Disease"/>
            <person name="Wu L."/>
            <person name="Ma J."/>
        </authorList>
    </citation>
    <scope>NUCLEOTIDE SEQUENCE [LARGE SCALE GENOMIC DNA]</scope>
    <source>
        <strain evidence="6">JCM 18531</strain>
    </source>
</reference>
<dbReference type="Proteomes" id="UP001499974">
    <property type="component" value="Unassembled WGS sequence"/>
</dbReference>
<evidence type="ECO:0000256" key="3">
    <source>
        <dbReference type="ARBA" id="ARBA00023163"/>
    </source>
</evidence>
<dbReference type="PROSITE" id="PS01124">
    <property type="entry name" value="HTH_ARAC_FAMILY_2"/>
    <property type="match status" value="1"/>
</dbReference>
<dbReference type="Pfam" id="PF14525">
    <property type="entry name" value="AraC_binding_2"/>
    <property type="match status" value="1"/>
</dbReference>
<keyword evidence="6" id="KW-1185">Reference proteome</keyword>
<feature type="domain" description="HTH araC/xylS-type" evidence="4">
    <location>
        <begin position="189"/>
        <end position="290"/>
    </location>
</feature>
<dbReference type="InterPro" id="IPR018060">
    <property type="entry name" value="HTH_AraC"/>
</dbReference>
<accession>A0ABP8WNF2</accession>
<dbReference type="InterPro" id="IPR035418">
    <property type="entry name" value="AraC-bd_2"/>
</dbReference>
<dbReference type="Pfam" id="PF12833">
    <property type="entry name" value="HTH_18"/>
    <property type="match status" value="1"/>
</dbReference>
<sequence length="295" mass="32213">MVHVDIDFAEADRAAGAHGVITDIGRVRMCSVRSNAIHIHRTSALARDAQEPTIFLALQPSGSSLQISQNGRDASLLPGQLAFCDSSAPYSLRDPMGIKQHFFGIKVSSLALPVDLVQRLRAVPLSPGHPVADLAAAYFARLATQPEFITRSGTDALGQPSIELVRALITTHLDASALAKEALHSSLLLRILEYARAHLSDQNLNAAQIASEHHISVRHLYNVLAEGDIGLGDWIRTQRLEACSADLHRPEWAHLTIAAIARRNGFSDASTFGRLFRSAYECSPREWRERGATHN</sequence>
<evidence type="ECO:0000256" key="2">
    <source>
        <dbReference type="ARBA" id="ARBA00023125"/>
    </source>
</evidence>
<dbReference type="SUPFAM" id="SSF46689">
    <property type="entry name" value="Homeodomain-like"/>
    <property type="match status" value="1"/>
</dbReference>
<proteinExistence type="predicted"/>
<evidence type="ECO:0000313" key="6">
    <source>
        <dbReference type="Proteomes" id="UP001499974"/>
    </source>
</evidence>
<comment type="caution">
    <text evidence="5">The sequence shown here is derived from an EMBL/GenBank/DDBJ whole genome shotgun (WGS) entry which is preliminary data.</text>
</comment>
<evidence type="ECO:0000313" key="5">
    <source>
        <dbReference type="EMBL" id="GAA4692489.1"/>
    </source>
</evidence>